<dbReference type="InterPro" id="IPR050327">
    <property type="entry name" value="Proton-linked_MCT"/>
</dbReference>
<organism evidence="4 5">
    <name type="scientific">Mytilus galloprovincialis</name>
    <name type="common">Mediterranean mussel</name>
    <dbReference type="NCBI Taxonomy" id="29158"/>
    <lineage>
        <taxon>Eukaryota</taxon>
        <taxon>Metazoa</taxon>
        <taxon>Spiralia</taxon>
        <taxon>Lophotrochozoa</taxon>
        <taxon>Mollusca</taxon>
        <taxon>Bivalvia</taxon>
        <taxon>Autobranchia</taxon>
        <taxon>Pteriomorphia</taxon>
        <taxon>Mytilida</taxon>
        <taxon>Mytiloidea</taxon>
        <taxon>Mytilidae</taxon>
        <taxon>Mytilinae</taxon>
        <taxon>Mytilus</taxon>
    </lineage>
</organism>
<evidence type="ECO:0000256" key="2">
    <source>
        <dbReference type="SAM" id="Phobius"/>
    </source>
</evidence>
<keyword evidence="2" id="KW-1133">Transmembrane helix</keyword>
<evidence type="ECO:0000313" key="5">
    <source>
        <dbReference type="Proteomes" id="UP000596742"/>
    </source>
</evidence>
<dbReference type="InterPro" id="IPR036259">
    <property type="entry name" value="MFS_trans_sf"/>
</dbReference>
<dbReference type="EMBL" id="UYJE01005408">
    <property type="protein sequence ID" value="VDI37175.1"/>
    <property type="molecule type" value="Genomic_DNA"/>
</dbReference>
<keyword evidence="2" id="KW-0812">Transmembrane</keyword>
<feature type="transmembrane region" description="Helical" evidence="2">
    <location>
        <begin position="121"/>
        <end position="147"/>
    </location>
</feature>
<keyword evidence="2" id="KW-0472">Membrane</keyword>
<proteinExistence type="predicted"/>
<feature type="non-terminal residue" evidence="4">
    <location>
        <position position="207"/>
    </location>
</feature>
<evidence type="ECO:0000313" key="4">
    <source>
        <dbReference type="EMBL" id="VDI37175.1"/>
    </source>
</evidence>
<protein>
    <recommendedName>
        <fullName evidence="3">Major facilitator superfamily (MFS) profile domain-containing protein</fullName>
    </recommendedName>
</protein>
<dbReference type="GO" id="GO:0016020">
    <property type="term" value="C:membrane"/>
    <property type="evidence" value="ECO:0007669"/>
    <property type="project" value="UniProtKB-SubCell"/>
</dbReference>
<keyword evidence="5" id="KW-1185">Reference proteome</keyword>
<feature type="transmembrane region" description="Helical" evidence="2">
    <location>
        <begin position="96"/>
        <end position="114"/>
    </location>
</feature>
<dbReference type="OrthoDB" id="2213137at2759"/>
<accession>A0A8B6EQ93</accession>
<dbReference type="PANTHER" id="PTHR11360:SF286">
    <property type="entry name" value="GH22266P"/>
    <property type="match status" value="1"/>
</dbReference>
<feature type="transmembrane region" description="Helical" evidence="2">
    <location>
        <begin position="26"/>
        <end position="54"/>
    </location>
</feature>
<dbReference type="InterPro" id="IPR011701">
    <property type="entry name" value="MFS"/>
</dbReference>
<feature type="transmembrane region" description="Helical" evidence="2">
    <location>
        <begin position="66"/>
        <end position="84"/>
    </location>
</feature>
<feature type="domain" description="Major facilitator superfamily (MFS) profile" evidence="3">
    <location>
        <begin position="26"/>
        <end position="207"/>
    </location>
</feature>
<feature type="transmembrane region" description="Helical" evidence="2">
    <location>
        <begin position="153"/>
        <end position="172"/>
    </location>
</feature>
<gene>
    <name evidence="4" type="ORF">MGAL_10B043219</name>
</gene>
<reference evidence="4" key="1">
    <citation type="submission" date="2018-11" db="EMBL/GenBank/DDBJ databases">
        <authorList>
            <person name="Alioto T."/>
            <person name="Alioto T."/>
        </authorList>
    </citation>
    <scope>NUCLEOTIDE SEQUENCE</scope>
</reference>
<comment type="caution">
    <text evidence="4">The sequence shown here is derived from an EMBL/GenBank/DDBJ whole genome shotgun (WGS) entry which is preliminary data.</text>
</comment>
<dbReference type="Proteomes" id="UP000596742">
    <property type="component" value="Unassembled WGS sequence"/>
</dbReference>
<name>A0A8B6EQ93_MYTGA</name>
<dbReference type="GO" id="GO:0008028">
    <property type="term" value="F:monocarboxylic acid transmembrane transporter activity"/>
    <property type="evidence" value="ECO:0007669"/>
    <property type="project" value="TreeGrafter"/>
</dbReference>
<sequence>MEEKEKNYNEDLDDEDLIPTPPDGGWGWMVTFASLVCSFIVDGIGYTFGVLLPVFAEHFEESKGKVSLVGSLLFGVYLCSGPIASGLVNKFGCRPVTIAGSIIASVGFLLGSFAPNLNILILTYGVLGGLGFGLIYLPSIVTVGFYFEKRRALATGIAMCGSGIGTFVFSPLNDYLLGLYGWRNLLFIHSGIILNGVVCGMLMRPLK</sequence>
<evidence type="ECO:0000256" key="1">
    <source>
        <dbReference type="ARBA" id="ARBA00004141"/>
    </source>
</evidence>
<dbReference type="PANTHER" id="PTHR11360">
    <property type="entry name" value="MONOCARBOXYLATE TRANSPORTER"/>
    <property type="match status" value="1"/>
</dbReference>
<dbReference type="Pfam" id="PF07690">
    <property type="entry name" value="MFS_1"/>
    <property type="match status" value="1"/>
</dbReference>
<dbReference type="PROSITE" id="PS50850">
    <property type="entry name" value="MFS"/>
    <property type="match status" value="1"/>
</dbReference>
<feature type="transmembrane region" description="Helical" evidence="2">
    <location>
        <begin position="184"/>
        <end position="203"/>
    </location>
</feature>
<comment type="subcellular location">
    <subcellularLocation>
        <location evidence="1">Membrane</location>
        <topology evidence="1">Multi-pass membrane protein</topology>
    </subcellularLocation>
</comment>
<evidence type="ECO:0000259" key="3">
    <source>
        <dbReference type="PROSITE" id="PS50850"/>
    </source>
</evidence>
<dbReference type="InterPro" id="IPR020846">
    <property type="entry name" value="MFS_dom"/>
</dbReference>
<dbReference type="AlphaFoldDB" id="A0A8B6EQ93"/>
<dbReference type="Gene3D" id="1.20.1250.20">
    <property type="entry name" value="MFS general substrate transporter like domains"/>
    <property type="match status" value="1"/>
</dbReference>
<dbReference type="SUPFAM" id="SSF103473">
    <property type="entry name" value="MFS general substrate transporter"/>
    <property type="match status" value="1"/>
</dbReference>